<dbReference type="EMBL" id="FOFG01000007">
    <property type="protein sequence ID" value="SEQ78275.1"/>
    <property type="molecule type" value="Genomic_DNA"/>
</dbReference>
<gene>
    <name evidence="2" type="ORF">SAMN05216548_107212</name>
</gene>
<protein>
    <submittedName>
        <fullName evidence="2">Uncharacterized protein</fullName>
    </submittedName>
</protein>
<dbReference type="AlphaFoldDB" id="A0A1H9IV30"/>
<dbReference type="STRING" id="1855383.SAMN05216548_107212"/>
<evidence type="ECO:0000256" key="1">
    <source>
        <dbReference type="SAM" id="MobiDB-lite"/>
    </source>
</evidence>
<feature type="compositionally biased region" description="Basic residues" evidence="1">
    <location>
        <begin position="132"/>
        <end position="152"/>
    </location>
</feature>
<evidence type="ECO:0000313" key="3">
    <source>
        <dbReference type="Proteomes" id="UP000199647"/>
    </source>
</evidence>
<dbReference type="Proteomes" id="UP000199647">
    <property type="component" value="Unassembled WGS sequence"/>
</dbReference>
<name>A0A1H9IV30_9HYPH</name>
<evidence type="ECO:0000313" key="2">
    <source>
        <dbReference type="EMBL" id="SEQ78275.1"/>
    </source>
</evidence>
<keyword evidence="3" id="KW-1185">Reference proteome</keyword>
<feature type="region of interest" description="Disordered" evidence="1">
    <location>
        <begin position="88"/>
        <end position="155"/>
    </location>
</feature>
<sequence length="335" mass="36628">MSRHVRHAASPALSGRFDASLSACLPTSRHKTASLGTPKSSSAPVSEYRLHHQRINLRLSPPLSQWPRQVAVRSEADAVANDMPQLLIQTPSNGGRPPQGLLGHSQGETKDIRHSSTINHPRSLQGAARAARQLRPRAPGRSRHHHPRKNSSTRKNDLTILHAFIAYSITGRARSHPGAPVAAAYGAYLFEVGPEGPGPLYKNWGSGKTIEGCAMAMRAIPRLVVQSAEGVKLVIHVSGRWLVDRLALDFDHPSPSRGGRPYLNVEEWKRLQKLREYFEVVSGAPEDAHMLAGASKLARDKRDVMLKLRLSSEFDAVIVTEADGFPPFLSKGQPA</sequence>
<proteinExistence type="predicted"/>
<reference evidence="2 3" key="1">
    <citation type="submission" date="2016-10" db="EMBL/GenBank/DDBJ databases">
        <authorList>
            <person name="de Groot N.N."/>
        </authorList>
    </citation>
    <scope>NUCLEOTIDE SEQUENCE [LARGE SCALE GENOMIC DNA]</scope>
    <source>
        <strain evidence="2 3">A52C2</strain>
    </source>
</reference>
<organism evidence="2 3">
    <name type="scientific">Faunimonas pinastri</name>
    <dbReference type="NCBI Taxonomy" id="1855383"/>
    <lineage>
        <taxon>Bacteria</taxon>
        <taxon>Pseudomonadati</taxon>
        <taxon>Pseudomonadota</taxon>
        <taxon>Alphaproteobacteria</taxon>
        <taxon>Hyphomicrobiales</taxon>
        <taxon>Afifellaceae</taxon>
        <taxon>Faunimonas</taxon>
    </lineage>
</organism>
<accession>A0A1H9IV30</accession>